<protein>
    <submittedName>
        <fullName evidence="1">Uncharacterized protein</fullName>
    </submittedName>
</protein>
<gene>
    <name evidence="1" type="ORF">KIPB_016042</name>
</gene>
<sequence length="138" mass="15055">MYVYCPSLTLSSSSTEGWGMALSCVSSSHFMKNAPACKARVPLQPAAPTPEVAVSSTEKARRLFRPVMKLHGDAACREILQNGGVDVKSIKNVFPLKVRKSVPPLVSAKLMCQKYPQLSMKKVDGKKRILPTGVHMPE</sequence>
<evidence type="ECO:0000313" key="1">
    <source>
        <dbReference type="EMBL" id="GCA65023.1"/>
    </source>
</evidence>
<name>A0A391P524_9EUKA</name>
<organism evidence="1 2">
    <name type="scientific">Kipferlia bialata</name>
    <dbReference type="NCBI Taxonomy" id="797122"/>
    <lineage>
        <taxon>Eukaryota</taxon>
        <taxon>Metamonada</taxon>
        <taxon>Carpediemonas-like organisms</taxon>
        <taxon>Kipferlia</taxon>
    </lineage>
</organism>
<proteinExistence type="predicted"/>
<dbReference type="EMBL" id="BDIP01009470">
    <property type="protein sequence ID" value="GCA65023.1"/>
    <property type="molecule type" value="Genomic_DNA"/>
</dbReference>
<dbReference type="AlphaFoldDB" id="A0A391P524"/>
<keyword evidence="2" id="KW-1185">Reference proteome</keyword>
<comment type="caution">
    <text evidence="1">The sequence shown here is derived from an EMBL/GenBank/DDBJ whole genome shotgun (WGS) entry which is preliminary data.</text>
</comment>
<evidence type="ECO:0000313" key="2">
    <source>
        <dbReference type="Proteomes" id="UP000265618"/>
    </source>
</evidence>
<accession>A0A391P524</accession>
<feature type="non-terminal residue" evidence="1">
    <location>
        <position position="1"/>
    </location>
</feature>
<reference evidence="1 2" key="1">
    <citation type="journal article" date="2018" name="PLoS ONE">
        <title>The draft genome of Kipferlia bialata reveals reductive genome evolution in fornicate parasites.</title>
        <authorList>
            <person name="Tanifuji G."/>
            <person name="Takabayashi S."/>
            <person name="Kume K."/>
            <person name="Takagi M."/>
            <person name="Nakayama T."/>
            <person name="Kamikawa R."/>
            <person name="Inagaki Y."/>
            <person name="Hashimoto T."/>
        </authorList>
    </citation>
    <scope>NUCLEOTIDE SEQUENCE [LARGE SCALE GENOMIC DNA]</scope>
    <source>
        <strain evidence="1">NY0173</strain>
    </source>
</reference>
<dbReference type="Proteomes" id="UP000265618">
    <property type="component" value="Unassembled WGS sequence"/>
</dbReference>